<keyword evidence="3" id="KW-0813">Transport</keyword>
<comment type="similarity">
    <text evidence="2">Belongs to the ABC transporter superfamily. ABCC family. Conjugate transporter (TC 3.A.1.208) subfamily.</text>
</comment>
<feature type="region of interest" description="Disordered" evidence="9">
    <location>
        <begin position="601"/>
        <end position="628"/>
    </location>
</feature>
<evidence type="ECO:0000313" key="13">
    <source>
        <dbReference type="EMBL" id="KAG9509318.1"/>
    </source>
</evidence>
<feature type="transmembrane region" description="Helical" evidence="10">
    <location>
        <begin position="974"/>
        <end position="997"/>
    </location>
</feature>
<reference evidence="13 14" key="1">
    <citation type="submission" date="2020-10" db="EMBL/GenBank/DDBJ databases">
        <authorList>
            <person name="Klimov P.B."/>
            <person name="Dyachkov S.M."/>
            <person name="Chetverikov P.E."/>
        </authorList>
    </citation>
    <scope>NUCLEOTIDE SEQUENCE [LARGE SCALE GENOMIC DNA]</scope>
    <source>
        <strain evidence="13">BMOC 18-1129-001#AD2665</strain>
        <tissue evidence="13">Entire mites</tissue>
    </source>
</reference>
<evidence type="ECO:0000256" key="8">
    <source>
        <dbReference type="ARBA" id="ARBA00023136"/>
    </source>
</evidence>
<sequence length="1580" mass="175469">MSQSSNNDDINKKRRANDQNGQQSDDNSRAPQYRVINANDVGSSDDSNGSPYDAEDAFIVSSDDDATIATTKKKKNKSKSLNKLTSTTGQSSSGSSGDTSSLDDEDLADLTAKLTAKDRVAFLKRPCPYDKASLFSRYITFYWITSLLRIGFKRGLEIDDLFGNPKEDASSDLGNQLQTGWRIELDRCKRKGQRPNLLRVFARQYSFWFLMSWLWLIVSHCIASPIQAMILGQLISDATEYYTLVGTPTATPEAITALYWRIFIQGLLVIGATLVITVTIHPYFYCVQHVGMKMRVASCSLIYQKSLRLSKAAMGNTTVGQIVNLLSNDVNRFDFGLVFIPYLIVAPLQAIIIVVLLSKYYLGLAPTLAGFSVFLLYLPFQALMGKWFGTIREKTAIRTDERIRLMNEIVPAMRVIKMYAWEKPFAKLVDIARRREVKWIRYRVILTSINESLYFISAKLIILICLITFVLLGYQLTAEAAFVAITMLDSLRLNMTFFFPFAVASIAELVVSCDRLRTFLLLGEQPKETRIKHILRPEDQDSDNNNNKNNSESSNSNNDEKCAPEKTADPSVESGAGNLILGISDNSQRKHSKNDLLLTQLSQLKHPDSSKSDKKDDKQSDTTTASRGVEAHEISAAWIADDLYERNEETTLSLSGLNFTVRPGELLVIVGRVGSGKSSILMSLMGELPIVSGDLSVDGRISYASQEPWIFAGSVEENVLFGKPYDKKRFDEVIRACALHKDIELFPQGIDTLVGERGISLSGGQKARVNLARALYFDADIYLLDDPLSAVDASVAKHLFENCIRGYLKAKTVILVTHQLQFAKGASNILVMDQGRQIALGGYRELSKQVNLVGFNKGLNRSESESESTAQTGFLTAKTGTPVKGSGGTGNVASTGGINTPSTKHSGNQIIQSTVGGETKPPGSGAPGVPGASGGSQGGAAAQRSIQDDIQGEAPLRQITKEEMSERSVDCASYLFYLACVSSITLIVAVFLTNLLAQGLFNGSDFYISFWTDTEQRRALTITNNDTFVATTFTDQLTVEENSYVYAVLILALFVVVLIRTTTFFVACMRSSINMHNRLFKSVIDAPISFFDFNPIGILLNRVSRDMGIVDDRLPQNAFDVFEIFTSSLGIVATVIVVDYINIIPAIALVVVALLARRICLRTINRLKEMEGILRSQVFSHLSTTLAGLSTIRSFKVQTEFINKFDVAQDEHSVAWFTFFVSGQWLGLTLDLICMVFIFFVIIVLTATIDSSALNGSQVGLAISSALVIVGPFQWGIRQLVELESHMTSVKRIKDYSNLPREADHQSRPDKKPPKEWPQQGRVVFDDVTLRYFENEEPVLKNLSFEIKPREKIGIVGRTGAGKSSIIAALFRMTEPEGRIFIDDILTSSIGLHDLRRSISIIPQEPVLFNGPVRRNLDPFDEYTDREIWSALESVQLKRVISLLDGRLDASVSEGGQNFSVGQRQLICLARAILRRSRILVLDEATANVDPETDQFIQRTIRDLFRQCTVLTIAHRLNTIMDSDRVLVLDAGQVKEFDEPHLLLTRGGYFATMTANTGQVADRLRKIAERNYNKRHPPTE</sequence>
<keyword evidence="4 10" id="KW-0812">Transmembrane</keyword>
<proteinExistence type="inferred from homology"/>
<dbReference type="PANTHER" id="PTHR24223:SF456">
    <property type="entry name" value="MULTIDRUG RESISTANCE-ASSOCIATED PROTEIN LETHAL(2)03659"/>
    <property type="match status" value="1"/>
</dbReference>
<keyword evidence="14" id="KW-1185">Reference proteome</keyword>
<dbReference type="InterPro" id="IPR003593">
    <property type="entry name" value="AAA+_ATPase"/>
</dbReference>
<dbReference type="Pfam" id="PF00005">
    <property type="entry name" value="ABC_tran"/>
    <property type="match status" value="2"/>
</dbReference>
<feature type="non-terminal residue" evidence="13">
    <location>
        <position position="1580"/>
    </location>
</feature>
<dbReference type="EMBL" id="JAIFTH010000542">
    <property type="protein sequence ID" value="KAG9509318.1"/>
    <property type="molecule type" value="Genomic_DNA"/>
</dbReference>
<feature type="region of interest" description="Disordered" evidence="9">
    <location>
        <begin position="532"/>
        <end position="579"/>
    </location>
</feature>
<feature type="transmembrane region" description="Helical" evidence="10">
    <location>
        <begin position="1225"/>
        <end position="1247"/>
    </location>
</feature>
<evidence type="ECO:0000256" key="1">
    <source>
        <dbReference type="ARBA" id="ARBA00004141"/>
    </source>
</evidence>
<feature type="compositionally biased region" description="Basic and acidic residues" evidence="9">
    <location>
        <begin position="558"/>
        <end position="568"/>
    </location>
</feature>
<feature type="compositionally biased region" description="Gly residues" evidence="9">
    <location>
        <begin position="925"/>
        <end position="938"/>
    </location>
</feature>
<keyword evidence="8 10" id="KW-0472">Membrane</keyword>
<feature type="transmembrane region" description="Helical" evidence="10">
    <location>
        <begin position="1044"/>
        <end position="1067"/>
    </location>
</feature>
<feature type="compositionally biased region" description="Polar residues" evidence="9">
    <location>
        <begin position="891"/>
        <end position="916"/>
    </location>
</feature>
<feature type="domain" description="ABC transporter" evidence="11">
    <location>
        <begin position="1323"/>
        <end position="1556"/>
    </location>
</feature>
<feature type="domain" description="ABC transmembrane type-1" evidence="12">
    <location>
        <begin position="222"/>
        <end position="507"/>
    </location>
</feature>
<comment type="caution">
    <text evidence="13">The sequence shown here is derived from an EMBL/GenBank/DDBJ whole genome shotgun (WGS) entry which is preliminary data.</text>
</comment>
<evidence type="ECO:0000256" key="10">
    <source>
        <dbReference type="SAM" id="Phobius"/>
    </source>
</evidence>
<dbReference type="Pfam" id="PF00664">
    <property type="entry name" value="ABC_membrane"/>
    <property type="match status" value="2"/>
</dbReference>
<feature type="compositionally biased region" description="Low complexity" evidence="9">
    <location>
        <begin position="543"/>
        <end position="557"/>
    </location>
</feature>
<evidence type="ECO:0000259" key="12">
    <source>
        <dbReference type="PROSITE" id="PS50929"/>
    </source>
</evidence>
<evidence type="ECO:0000256" key="2">
    <source>
        <dbReference type="ARBA" id="ARBA00009726"/>
    </source>
</evidence>
<dbReference type="PROSITE" id="PS50893">
    <property type="entry name" value="ABC_TRANSPORTER_2"/>
    <property type="match status" value="2"/>
</dbReference>
<feature type="transmembrane region" description="Helical" evidence="10">
    <location>
        <begin position="453"/>
        <end position="473"/>
    </location>
</feature>
<dbReference type="Gene3D" id="3.40.50.300">
    <property type="entry name" value="P-loop containing nucleotide triphosphate hydrolases"/>
    <property type="match status" value="2"/>
</dbReference>
<evidence type="ECO:0000256" key="9">
    <source>
        <dbReference type="SAM" id="MobiDB-lite"/>
    </source>
</evidence>
<evidence type="ECO:0000256" key="6">
    <source>
        <dbReference type="ARBA" id="ARBA00022840"/>
    </source>
</evidence>
<feature type="transmembrane region" description="Helical" evidence="10">
    <location>
        <begin position="207"/>
        <end position="230"/>
    </location>
</feature>
<dbReference type="InterPro" id="IPR017871">
    <property type="entry name" value="ABC_transporter-like_CS"/>
</dbReference>
<feature type="region of interest" description="Disordered" evidence="9">
    <location>
        <begin position="860"/>
        <end position="946"/>
    </location>
</feature>
<dbReference type="InterPro" id="IPR003439">
    <property type="entry name" value="ABC_transporter-like_ATP-bd"/>
</dbReference>
<accession>A0ABQ7S7D9</accession>
<keyword evidence="5" id="KW-0547">Nucleotide-binding</keyword>
<gene>
    <name evidence="13" type="primary">ABCC4</name>
    <name evidence="13" type="ORF">GZH46_02169</name>
</gene>
<feature type="transmembrane region" description="Helical" evidence="10">
    <location>
        <begin position="363"/>
        <end position="384"/>
    </location>
</feature>
<dbReference type="PANTHER" id="PTHR24223">
    <property type="entry name" value="ATP-BINDING CASSETTE SUB-FAMILY C"/>
    <property type="match status" value="1"/>
</dbReference>
<feature type="transmembrane region" description="Helical" evidence="10">
    <location>
        <begin position="335"/>
        <end position="357"/>
    </location>
</feature>
<evidence type="ECO:0000256" key="7">
    <source>
        <dbReference type="ARBA" id="ARBA00022989"/>
    </source>
</evidence>
<feature type="transmembrane region" description="Helical" evidence="10">
    <location>
        <begin position="1079"/>
        <end position="1100"/>
    </location>
</feature>
<feature type="compositionally biased region" description="Basic residues" evidence="9">
    <location>
        <begin position="71"/>
        <end position="80"/>
    </location>
</feature>
<dbReference type="SUPFAM" id="SSF52540">
    <property type="entry name" value="P-loop containing nucleoside triphosphate hydrolases"/>
    <property type="match status" value="2"/>
</dbReference>
<keyword evidence="7 10" id="KW-1133">Transmembrane helix</keyword>
<feature type="compositionally biased region" description="Low complexity" evidence="9">
    <location>
        <begin position="39"/>
        <end position="50"/>
    </location>
</feature>
<feature type="transmembrane region" description="Helical" evidence="10">
    <location>
        <begin position="493"/>
        <end position="511"/>
    </location>
</feature>
<keyword evidence="6" id="KW-0067">ATP-binding</keyword>
<dbReference type="InterPro" id="IPR036640">
    <property type="entry name" value="ABC1_TM_sf"/>
</dbReference>
<dbReference type="PROSITE" id="PS00211">
    <property type="entry name" value="ABC_TRANSPORTER_1"/>
    <property type="match status" value="2"/>
</dbReference>
<evidence type="ECO:0000256" key="5">
    <source>
        <dbReference type="ARBA" id="ARBA00022741"/>
    </source>
</evidence>
<evidence type="ECO:0000259" key="11">
    <source>
        <dbReference type="PROSITE" id="PS50893"/>
    </source>
</evidence>
<comment type="subcellular location">
    <subcellularLocation>
        <location evidence="1">Membrane</location>
        <topology evidence="1">Multi-pass membrane protein</topology>
    </subcellularLocation>
</comment>
<name>A0ABQ7S7D9_9ACAR</name>
<dbReference type="InterPro" id="IPR050173">
    <property type="entry name" value="ABC_transporter_C-like"/>
</dbReference>
<dbReference type="InterPro" id="IPR011527">
    <property type="entry name" value="ABC1_TM_dom"/>
</dbReference>
<organism evidence="13 14">
    <name type="scientific">Fragariocoptes setiger</name>
    <dbReference type="NCBI Taxonomy" id="1670756"/>
    <lineage>
        <taxon>Eukaryota</taxon>
        <taxon>Metazoa</taxon>
        <taxon>Ecdysozoa</taxon>
        <taxon>Arthropoda</taxon>
        <taxon>Chelicerata</taxon>
        <taxon>Arachnida</taxon>
        <taxon>Acari</taxon>
        <taxon>Acariformes</taxon>
        <taxon>Trombidiformes</taxon>
        <taxon>Prostigmata</taxon>
        <taxon>Eupodina</taxon>
        <taxon>Eriophyoidea</taxon>
        <taxon>Phytoptidae</taxon>
        <taxon>Fragariocoptes</taxon>
    </lineage>
</organism>
<feature type="region of interest" description="Disordered" evidence="9">
    <location>
        <begin position="1"/>
        <end position="56"/>
    </location>
</feature>
<feature type="transmembrane region" description="Helical" evidence="10">
    <location>
        <begin position="262"/>
        <end position="285"/>
    </location>
</feature>
<feature type="compositionally biased region" description="Low complexity" evidence="9">
    <location>
        <begin position="81"/>
        <end position="100"/>
    </location>
</feature>
<protein>
    <submittedName>
        <fullName evidence="13">Multidrug resistance-associated protein 4</fullName>
    </submittedName>
</protein>
<feature type="region of interest" description="Disordered" evidence="9">
    <location>
        <begin position="69"/>
        <end position="103"/>
    </location>
</feature>
<dbReference type="SMART" id="SM00382">
    <property type="entry name" value="AAA"/>
    <property type="match status" value="2"/>
</dbReference>
<dbReference type="SUPFAM" id="SSF90123">
    <property type="entry name" value="ABC transporter transmembrane region"/>
    <property type="match status" value="2"/>
</dbReference>
<dbReference type="InterPro" id="IPR027417">
    <property type="entry name" value="P-loop_NTPase"/>
</dbReference>
<evidence type="ECO:0000313" key="14">
    <source>
        <dbReference type="Proteomes" id="UP000825002"/>
    </source>
</evidence>
<dbReference type="CDD" id="cd03250">
    <property type="entry name" value="ABCC_MRP_domain1"/>
    <property type="match status" value="1"/>
</dbReference>
<dbReference type="Proteomes" id="UP000825002">
    <property type="component" value="Unassembled WGS sequence"/>
</dbReference>
<dbReference type="Gene3D" id="1.20.1560.10">
    <property type="entry name" value="ABC transporter type 1, transmembrane domain"/>
    <property type="match status" value="2"/>
</dbReference>
<dbReference type="PROSITE" id="PS50929">
    <property type="entry name" value="ABC_TM1F"/>
    <property type="match status" value="2"/>
</dbReference>
<evidence type="ECO:0000256" key="4">
    <source>
        <dbReference type="ARBA" id="ARBA00022692"/>
    </source>
</evidence>
<feature type="compositionally biased region" description="Basic and acidic residues" evidence="9">
    <location>
        <begin position="605"/>
        <end position="620"/>
    </location>
</feature>
<dbReference type="CDD" id="cd03244">
    <property type="entry name" value="ABCC_MRP_domain2"/>
    <property type="match status" value="1"/>
</dbReference>
<evidence type="ECO:0000256" key="3">
    <source>
        <dbReference type="ARBA" id="ARBA00022448"/>
    </source>
</evidence>
<feature type="transmembrane region" description="Helical" evidence="10">
    <location>
        <begin position="1129"/>
        <end position="1156"/>
    </location>
</feature>
<feature type="domain" description="ABC transmembrane type-1" evidence="12">
    <location>
        <begin position="978"/>
        <end position="1285"/>
    </location>
</feature>
<feature type="domain" description="ABC transporter" evidence="11">
    <location>
        <begin position="638"/>
        <end position="859"/>
    </location>
</feature>